<dbReference type="EMBL" id="CAJNNV010031874">
    <property type="protein sequence ID" value="CAE8638144.1"/>
    <property type="molecule type" value="Genomic_DNA"/>
</dbReference>
<evidence type="ECO:0000313" key="3">
    <source>
        <dbReference type="Proteomes" id="UP000626109"/>
    </source>
</evidence>
<evidence type="ECO:0000313" key="2">
    <source>
        <dbReference type="EMBL" id="CAE8644739.1"/>
    </source>
</evidence>
<evidence type="ECO:0000313" key="1">
    <source>
        <dbReference type="EMBL" id="CAE8638144.1"/>
    </source>
</evidence>
<dbReference type="Proteomes" id="UP000654075">
    <property type="component" value="Unassembled WGS sequence"/>
</dbReference>
<sequence length="174" mass="18410">NNSNSLGKDVARLALSLAAQLRSVRSASLRTFLIPTSSTLASAAKAAGTEFSVTAKARNGTQSLSPPRILTFQAIILAIKKDNKLPADLQTAANAFVQRNMSIQEVAPLVRVCCHSKCFQRETTRLEFHFASAASAIEDTVALACTAVGGKECFGDAPRGPLELTISNTLNSMS</sequence>
<evidence type="ECO:0000313" key="4">
    <source>
        <dbReference type="Proteomes" id="UP000654075"/>
    </source>
</evidence>
<proteinExistence type="predicted"/>
<reference evidence="2" key="1">
    <citation type="submission" date="2021-02" db="EMBL/GenBank/DDBJ databases">
        <authorList>
            <person name="Dougan E. K."/>
            <person name="Rhodes N."/>
            <person name="Thang M."/>
            <person name="Chan C."/>
        </authorList>
    </citation>
    <scope>NUCLEOTIDE SEQUENCE</scope>
</reference>
<dbReference type="Proteomes" id="UP000626109">
    <property type="component" value="Unassembled WGS sequence"/>
</dbReference>
<dbReference type="AlphaFoldDB" id="A0A813HZV6"/>
<gene>
    <name evidence="1" type="ORF">PGLA1383_LOCUS53406</name>
    <name evidence="2" type="ORF">PGLA2088_LOCUS3309</name>
</gene>
<accession>A0A813HZV6</accession>
<comment type="caution">
    <text evidence="2">The sequence shown here is derived from an EMBL/GenBank/DDBJ whole genome shotgun (WGS) entry which is preliminary data.</text>
</comment>
<keyword evidence="4" id="KW-1185">Reference proteome</keyword>
<name>A0A813HZV6_POLGL</name>
<organism evidence="2 3">
    <name type="scientific">Polarella glacialis</name>
    <name type="common">Dinoflagellate</name>
    <dbReference type="NCBI Taxonomy" id="89957"/>
    <lineage>
        <taxon>Eukaryota</taxon>
        <taxon>Sar</taxon>
        <taxon>Alveolata</taxon>
        <taxon>Dinophyceae</taxon>
        <taxon>Suessiales</taxon>
        <taxon>Suessiaceae</taxon>
        <taxon>Polarella</taxon>
    </lineage>
</organism>
<dbReference type="EMBL" id="CAJNNW010002852">
    <property type="protein sequence ID" value="CAE8644739.1"/>
    <property type="molecule type" value="Genomic_DNA"/>
</dbReference>
<feature type="non-terminal residue" evidence="2">
    <location>
        <position position="1"/>
    </location>
</feature>
<protein>
    <submittedName>
        <fullName evidence="2">Uncharacterized protein</fullName>
    </submittedName>
</protein>